<keyword evidence="2" id="KW-0964">Secreted</keyword>
<dbReference type="InterPro" id="IPR032364">
    <property type="entry name" value="GramPos_pilinD1_N"/>
</dbReference>
<sequence>MADSKATWGKRALAGMGALTLAAAGLIGGSAAASAATDYGNINHDATGSINIHKHKHQNGTDAVQNPDGSGTAIPSDPIAGVTFTARKITSINLSDSAAWGQLKDLKPGADCSLPGQTFGPEASDVTNAAGLATLGGLSVGAYLVCETDAPAKVVDRALPFIVTIPLPHDQGWIYDVNVYPKNGTSGIEKSISPQEGLILGSLVKFPVTTDVPTFGKDSKLANYIITDTLDSRLGSAGVESVKLDGIDVPAAYYAVSAVGQKATVEFTAEGLAWLKTKGGKQIVTTFQGTVTKIGDGAITNEATVFVNDPKNKNGLTSDPVTTNWGDVKILKTDESKPAKGLEGAEFEVYAAANPYAATCGKEITGAALSINGSPVFTSGTDGSINIAGLFISDSVNESINAEARCYVLKETKAPSGFVTPAGDKALTAVSVTKGLTNGFDVTITNTQQEVPELPLTGANGQMVMIVGGTAVLLIAGGLVALNRRRATSQK</sequence>
<feature type="domain" description="Gram-positive pilin subunit D1 N-terminal" evidence="8">
    <location>
        <begin position="47"/>
        <end position="183"/>
    </location>
</feature>
<dbReference type="Pfam" id="PF16555">
    <property type="entry name" value="GramPos_pilinD1"/>
    <property type="match status" value="1"/>
</dbReference>
<dbReference type="NCBIfam" id="TIGR01167">
    <property type="entry name" value="LPXTG_anchor"/>
    <property type="match status" value="1"/>
</dbReference>
<dbReference type="AlphaFoldDB" id="M7MPJ3"/>
<evidence type="ECO:0000313" key="11">
    <source>
        <dbReference type="Proteomes" id="UP000012015"/>
    </source>
</evidence>
<keyword evidence="1" id="KW-0134">Cell wall</keyword>
<evidence type="ECO:0000259" key="7">
    <source>
        <dbReference type="Pfam" id="PF00746"/>
    </source>
</evidence>
<evidence type="ECO:0000256" key="4">
    <source>
        <dbReference type="ARBA" id="ARBA00023088"/>
    </source>
</evidence>
<evidence type="ECO:0000259" key="9">
    <source>
        <dbReference type="Pfam" id="PF17802"/>
    </source>
</evidence>
<protein>
    <submittedName>
        <fullName evidence="10">Collagen adhesion protein</fullName>
    </submittedName>
</protein>
<keyword evidence="5" id="KW-0812">Transmembrane</keyword>
<keyword evidence="5" id="KW-0472">Membrane</keyword>
<name>M7MPJ3_9MICC</name>
<dbReference type="Gene3D" id="2.60.40.10">
    <property type="entry name" value="Immunoglobulins"/>
    <property type="match status" value="2"/>
</dbReference>
<dbReference type="GO" id="GO:0005975">
    <property type="term" value="P:carbohydrate metabolic process"/>
    <property type="evidence" value="ECO:0007669"/>
    <property type="project" value="UniProtKB-ARBA"/>
</dbReference>
<dbReference type="Pfam" id="PF00746">
    <property type="entry name" value="Gram_pos_anchor"/>
    <property type="match status" value="1"/>
</dbReference>
<evidence type="ECO:0000259" key="8">
    <source>
        <dbReference type="Pfam" id="PF16555"/>
    </source>
</evidence>
<proteinExistence type="predicted"/>
<evidence type="ECO:0000256" key="2">
    <source>
        <dbReference type="ARBA" id="ARBA00022525"/>
    </source>
</evidence>
<dbReference type="RefSeq" id="WP_007272863.1">
    <property type="nucleotide sequence ID" value="NZ_AOCK01000013.1"/>
</dbReference>
<keyword evidence="11" id="KW-1185">Reference proteome</keyword>
<evidence type="ECO:0000313" key="10">
    <source>
        <dbReference type="EMBL" id="EMQ96860.1"/>
    </source>
</evidence>
<dbReference type="STRING" id="1276920.ADIAG_03711"/>
<gene>
    <name evidence="10" type="ORF">ADIAG_03711</name>
</gene>
<dbReference type="Pfam" id="PF17802">
    <property type="entry name" value="SpaA"/>
    <property type="match status" value="1"/>
</dbReference>
<reference evidence="10 11" key="1">
    <citation type="journal article" date="2013" name="Genome Announc.">
        <title>Draft Genome Sequence of Arthrobacter gangotriensis Strain Lz1yT, Isolated from a Penguin Rookery Soil Sample Collected in Antarctica, near the Indian Station Dakshin Gangotri.</title>
        <authorList>
            <person name="Shivaji S."/>
            <person name="Ara S."/>
            <person name="Bandi S."/>
            <person name="Singh A."/>
            <person name="Kumar Pinnaka A."/>
        </authorList>
    </citation>
    <scope>NUCLEOTIDE SEQUENCE [LARGE SCALE GENOMIC DNA]</scope>
    <source>
        <strain evidence="10 11">Lz1y</strain>
    </source>
</reference>
<feature type="chain" id="PRO_5038978132" evidence="6">
    <location>
        <begin position="36"/>
        <end position="491"/>
    </location>
</feature>
<dbReference type="InterPro" id="IPR048052">
    <property type="entry name" value="FM1-like"/>
</dbReference>
<dbReference type="NCBIfam" id="NF033902">
    <property type="entry name" value="iso_D2_wall_anc"/>
    <property type="match status" value="1"/>
</dbReference>
<dbReference type="eggNOG" id="COG4932">
    <property type="taxonomic scope" value="Bacteria"/>
</dbReference>
<evidence type="ECO:0000256" key="5">
    <source>
        <dbReference type="SAM" id="Phobius"/>
    </source>
</evidence>
<evidence type="ECO:0000256" key="3">
    <source>
        <dbReference type="ARBA" id="ARBA00022729"/>
    </source>
</evidence>
<dbReference type="InterPro" id="IPR019931">
    <property type="entry name" value="LPXTG_anchor"/>
</dbReference>
<evidence type="ECO:0000256" key="1">
    <source>
        <dbReference type="ARBA" id="ARBA00022512"/>
    </source>
</evidence>
<keyword evidence="3 6" id="KW-0732">Signal</keyword>
<dbReference type="InterPro" id="IPR041033">
    <property type="entry name" value="SpaA_PFL_dom_1"/>
</dbReference>
<dbReference type="InterPro" id="IPR013783">
    <property type="entry name" value="Ig-like_fold"/>
</dbReference>
<comment type="caution">
    <text evidence="10">The sequence shown here is derived from an EMBL/GenBank/DDBJ whole genome shotgun (WGS) entry which is preliminary data.</text>
</comment>
<dbReference type="PATRIC" id="fig|1276920.7.peg.3710"/>
<organism evidence="10 11">
    <name type="scientific">Paeniglutamicibacter gangotriensis Lz1y</name>
    <dbReference type="NCBI Taxonomy" id="1276920"/>
    <lineage>
        <taxon>Bacteria</taxon>
        <taxon>Bacillati</taxon>
        <taxon>Actinomycetota</taxon>
        <taxon>Actinomycetes</taxon>
        <taxon>Micrococcales</taxon>
        <taxon>Micrococcaceae</taxon>
        <taxon>Paeniglutamicibacter</taxon>
    </lineage>
</organism>
<feature type="domain" description="SpaA-like prealbumin fold" evidence="9">
    <location>
        <begin position="326"/>
        <end position="421"/>
    </location>
</feature>
<dbReference type="Proteomes" id="UP000012015">
    <property type="component" value="Unassembled WGS sequence"/>
</dbReference>
<feature type="domain" description="Gram-positive cocci surface proteins LPxTG" evidence="7">
    <location>
        <begin position="448"/>
        <end position="486"/>
    </location>
</feature>
<keyword evidence="5" id="KW-1133">Transmembrane helix</keyword>
<accession>M7MPJ3</accession>
<dbReference type="NCBIfam" id="TIGR04226">
    <property type="entry name" value="RrgB_K2N_iso_D2"/>
    <property type="match status" value="1"/>
</dbReference>
<dbReference type="Gene3D" id="2.60.40.740">
    <property type="match status" value="1"/>
</dbReference>
<feature type="signal peptide" evidence="6">
    <location>
        <begin position="1"/>
        <end position="35"/>
    </location>
</feature>
<keyword evidence="4" id="KW-0572">Peptidoglycan-anchor</keyword>
<dbReference type="EMBL" id="AOCK01000013">
    <property type="protein sequence ID" value="EMQ96860.1"/>
    <property type="molecule type" value="Genomic_DNA"/>
</dbReference>
<evidence type="ECO:0000256" key="6">
    <source>
        <dbReference type="SAM" id="SignalP"/>
    </source>
</evidence>
<feature type="transmembrane region" description="Helical" evidence="5">
    <location>
        <begin position="463"/>
        <end position="482"/>
    </location>
</feature>
<dbReference type="InterPro" id="IPR026466">
    <property type="entry name" value="Fim_isopep_form_D2_dom"/>
</dbReference>